<evidence type="ECO:0000256" key="2">
    <source>
        <dbReference type="ARBA" id="ARBA00010483"/>
    </source>
</evidence>
<protein>
    <recommendedName>
        <fullName evidence="4">Sepiapterin reductase</fullName>
        <ecNumber evidence="3">1.1.1.153</ecNumber>
    </recommendedName>
</protein>
<dbReference type="EC" id="1.1.1.153" evidence="3"/>
<comment type="similarity">
    <text evidence="2">Belongs to the sepiapterin reductase family.</text>
</comment>
<dbReference type="PANTHER" id="PTHR44085">
    <property type="entry name" value="SEPIAPTERIN REDUCTASE"/>
    <property type="match status" value="1"/>
</dbReference>
<dbReference type="Pfam" id="PF00106">
    <property type="entry name" value="adh_short"/>
    <property type="match status" value="1"/>
</dbReference>
<comment type="subcellular location">
    <subcellularLocation>
        <location evidence="1">Cytoplasm</location>
    </subcellularLocation>
</comment>
<dbReference type="Proteomes" id="UP001164746">
    <property type="component" value="Chromosome 1"/>
</dbReference>
<dbReference type="NCBIfam" id="TIGR01500">
    <property type="entry name" value="sepiapter_red"/>
    <property type="match status" value="1"/>
</dbReference>
<organism evidence="8 9">
    <name type="scientific">Mya arenaria</name>
    <name type="common">Soft-shell clam</name>
    <dbReference type="NCBI Taxonomy" id="6604"/>
    <lineage>
        <taxon>Eukaryota</taxon>
        <taxon>Metazoa</taxon>
        <taxon>Spiralia</taxon>
        <taxon>Lophotrochozoa</taxon>
        <taxon>Mollusca</taxon>
        <taxon>Bivalvia</taxon>
        <taxon>Autobranchia</taxon>
        <taxon>Heteroconchia</taxon>
        <taxon>Euheterodonta</taxon>
        <taxon>Imparidentia</taxon>
        <taxon>Neoheterodontei</taxon>
        <taxon>Myida</taxon>
        <taxon>Myoidea</taxon>
        <taxon>Myidae</taxon>
        <taxon>Mya</taxon>
    </lineage>
</organism>
<evidence type="ECO:0000256" key="6">
    <source>
        <dbReference type="ARBA" id="ARBA00022857"/>
    </source>
</evidence>
<evidence type="ECO:0000256" key="7">
    <source>
        <dbReference type="ARBA" id="ARBA00023002"/>
    </source>
</evidence>
<name>A0ABY7DCM9_MYAAR</name>
<dbReference type="Gene3D" id="3.40.50.720">
    <property type="entry name" value="NAD(P)-binding Rossmann-like Domain"/>
    <property type="match status" value="1"/>
</dbReference>
<gene>
    <name evidence="8" type="ORF">MAR_007535</name>
</gene>
<sequence>MAEGQSLLMRKTLLVITGASQGYGECLAKTFAQRLPSGSACLLLSRKPAKVEEIRTENMEAFYEKFDQSNFAECGRLFIQGMMDKNGIKLADYEQTMIIHNSGVLGDLTKFAWEMEDKDMVANVINVNITGMILLNSALMQCCEDAGQKNISIINISTLAAVMPLPSCSLYCASKAARDMYLQVLAKERSWVRVLNWAPGPLDTEMMVSCRQCADDELRQSYIEMHEKKTLLTCSQSAEKLMLLLERNTFKSGEHIDYYDVKE</sequence>
<dbReference type="InterPro" id="IPR006393">
    <property type="entry name" value="Sepiapterin_red"/>
</dbReference>
<evidence type="ECO:0000313" key="8">
    <source>
        <dbReference type="EMBL" id="WAQ95064.1"/>
    </source>
</evidence>
<dbReference type="SUPFAM" id="SSF51735">
    <property type="entry name" value="NAD(P)-binding Rossmann-fold domains"/>
    <property type="match status" value="1"/>
</dbReference>
<dbReference type="InterPro" id="IPR036291">
    <property type="entry name" value="NAD(P)-bd_dom_sf"/>
</dbReference>
<keyword evidence="5" id="KW-0963">Cytoplasm</keyword>
<evidence type="ECO:0000313" key="9">
    <source>
        <dbReference type="Proteomes" id="UP001164746"/>
    </source>
</evidence>
<accession>A0ABY7DCM9</accession>
<proteinExistence type="inferred from homology"/>
<evidence type="ECO:0000256" key="3">
    <source>
        <dbReference type="ARBA" id="ARBA00013075"/>
    </source>
</evidence>
<keyword evidence="9" id="KW-1185">Reference proteome</keyword>
<reference evidence="8" key="1">
    <citation type="submission" date="2022-11" db="EMBL/GenBank/DDBJ databases">
        <title>Centuries of genome instability and evolution in soft-shell clam transmissible cancer (bioRxiv).</title>
        <authorList>
            <person name="Hart S.F.M."/>
            <person name="Yonemitsu M.A."/>
            <person name="Giersch R.M."/>
            <person name="Beal B.F."/>
            <person name="Arriagada G."/>
            <person name="Davis B.W."/>
            <person name="Ostrander E.A."/>
            <person name="Goff S.P."/>
            <person name="Metzger M.J."/>
        </authorList>
    </citation>
    <scope>NUCLEOTIDE SEQUENCE</scope>
    <source>
        <strain evidence="8">MELC-2E11</strain>
        <tissue evidence="8">Siphon/mantle</tissue>
    </source>
</reference>
<dbReference type="InterPro" id="IPR051721">
    <property type="entry name" value="Biopterin_syn/organic_redct"/>
</dbReference>
<dbReference type="InterPro" id="IPR002347">
    <property type="entry name" value="SDR_fam"/>
</dbReference>
<keyword evidence="7" id="KW-0560">Oxidoreductase</keyword>
<dbReference type="EMBL" id="CP111012">
    <property type="protein sequence ID" value="WAQ95064.1"/>
    <property type="molecule type" value="Genomic_DNA"/>
</dbReference>
<dbReference type="PRINTS" id="PR00081">
    <property type="entry name" value="GDHRDH"/>
</dbReference>
<evidence type="ECO:0000256" key="4">
    <source>
        <dbReference type="ARBA" id="ARBA00019170"/>
    </source>
</evidence>
<dbReference type="PANTHER" id="PTHR44085:SF2">
    <property type="entry name" value="SEPIAPTERIN REDUCTASE"/>
    <property type="match status" value="1"/>
</dbReference>
<evidence type="ECO:0000256" key="5">
    <source>
        <dbReference type="ARBA" id="ARBA00022490"/>
    </source>
</evidence>
<evidence type="ECO:0000256" key="1">
    <source>
        <dbReference type="ARBA" id="ARBA00004496"/>
    </source>
</evidence>
<keyword evidence="6" id="KW-0521">NADP</keyword>